<comment type="caution">
    <text evidence="8">The sequence shown here is derived from an EMBL/GenBank/DDBJ whole genome shotgun (WGS) entry which is preliminary data.</text>
</comment>
<name>A0A0R3K2C4_CALMK</name>
<dbReference type="GO" id="GO:0015031">
    <property type="term" value="P:protein transport"/>
    <property type="evidence" value="ECO:0007669"/>
    <property type="project" value="UniProtKB-KW"/>
</dbReference>
<keyword evidence="5" id="KW-0653">Protein transport</keyword>
<dbReference type="RefSeq" id="WP_057978214.1">
    <property type="nucleotide sequence ID" value="NZ_LKHP01000005.1"/>
</dbReference>
<dbReference type="PANTHER" id="PTHR34982">
    <property type="entry name" value="YOP PROTEINS TRANSLOCATION PROTEIN L"/>
    <property type="match status" value="1"/>
</dbReference>
<keyword evidence="9" id="KW-1185">Reference proteome</keyword>
<evidence type="ECO:0000259" key="7">
    <source>
        <dbReference type="Pfam" id="PF02108"/>
    </source>
</evidence>
<evidence type="ECO:0000256" key="6">
    <source>
        <dbReference type="ARBA" id="ARBA00023225"/>
    </source>
</evidence>
<comment type="similarity">
    <text evidence="2">Belongs to the FliH family.</text>
</comment>
<evidence type="ECO:0000313" key="9">
    <source>
        <dbReference type="Proteomes" id="UP000052015"/>
    </source>
</evidence>
<feature type="domain" description="Flagellar assembly protein FliH/Type III secretion system HrpE" evidence="7">
    <location>
        <begin position="117"/>
        <end position="242"/>
    </location>
</feature>
<proteinExistence type="inferred from homology"/>
<evidence type="ECO:0000256" key="4">
    <source>
        <dbReference type="ARBA" id="ARBA00022795"/>
    </source>
</evidence>
<dbReference type="PANTHER" id="PTHR34982:SF1">
    <property type="entry name" value="FLAGELLAR ASSEMBLY PROTEIN FLIH"/>
    <property type="match status" value="1"/>
</dbReference>
<gene>
    <name evidence="8" type="primary">yscL</name>
    <name evidence="8" type="ORF">ABG79_01251</name>
</gene>
<evidence type="ECO:0000313" key="8">
    <source>
        <dbReference type="EMBL" id="KRQ87058.1"/>
    </source>
</evidence>
<keyword evidence="4" id="KW-1005">Bacterial flagellum biogenesis</keyword>
<dbReference type="AlphaFoldDB" id="A0A0R3K2C4"/>
<dbReference type="EMBL" id="LKHP01000005">
    <property type="protein sequence ID" value="KRQ87058.1"/>
    <property type="molecule type" value="Genomic_DNA"/>
</dbReference>
<accession>A0A0R3K2C4</accession>
<evidence type="ECO:0000256" key="2">
    <source>
        <dbReference type="ARBA" id="ARBA00006602"/>
    </source>
</evidence>
<comment type="function">
    <text evidence="1">Needed for flagellar regrowth and assembly.</text>
</comment>
<evidence type="ECO:0000256" key="3">
    <source>
        <dbReference type="ARBA" id="ARBA00022448"/>
    </source>
</evidence>
<evidence type="ECO:0000256" key="5">
    <source>
        <dbReference type="ARBA" id="ARBA00022927"/>
    </source>
</evidence>
<organism evidence="8 9">
    <name type="scientific">Caloramator mitchellensis</name>
    <dbReference type="NCBI Taxonomy" id="908809"/>
    <lineage>
        <taxon>Bacteria</taxon>
        <taxon>Bacillati</taxon>
        <taxon>Bacillota</taxon>
        <taxon>Clostridia</taxon>
        <taxon>Eubacteriales</taxon>
        <taxon>Clostridiaceae</taxon>
        <taxon>Caloramator</taxon>
    </lineage>
</organism>
<dbReference type="Pfam" id="PF02108">
    <property type="entry name" value="FliH"/>
    <property type="match status" value="1"/>
</dbReference>
<dbReference type="STRING" id="908809.ABG79_01251"/>
<dbReference type="Proteomes" id="UP000052015">
    <property type="component" value="Unassembled WGS sequence"/>
</dbReference>
<keyword evidence="3" id="KW-0813">Transport</keyword>
<dbReference type="InterPro" id="IPR018035">
    <property type="entry name" value="Flagellar_FliH/T3SS_HrpE"/>
</dbReference>
<evidence type="ECO:0000256" key="1">
    <source>
        <dbReference type="ARBA" id="ARBA00003041"/>
    </source>
</evidence>
<keyword evidence="6" id="KW-1006">Bacterial flagellum protein export</keyword>
<dbReference type="OrthoDB" id="1805933at2"/>
<dbReference type="GO" id="GO:0044781">
    <property type="term" value="P:bacterial-type flagellum organization"/>
    <property type="evidence" value="ECO:0007669"/>
    <property type="project" value="UniProtKB-KW"/>
</dbReference>
<sequence>MQSYSKVIKYTNINGDAIITPPQIEINNKSIPGIMANETNEEEMNTSIINEAIERADFIIEEARTKAEKMLKDAEIKLQEVYKNSTEKGYNDGFMQGYQEGYKKGMEEVTIQTEEMKKNAENYIKMAKDEVANYIAEKKKEIIAISVDIAKQIIKSELSINADAIFNIAREVISKSMDKSQILVKVNPKDYSLLKRRKEELEIFVENPNDLILLADSSIEEGNIYAETPSGFVDGRIDTQLDMILQNLLRNDYDARN</sequence>
<dbReference type="InterPro" id="IPR051472">
    <property type="entry name" value="T3SS_Stator/FliH"/>
</dbReference>
<protein>
    <submittedName>
        <fullName evidence="8">Yop proteins translocation protein L</fullName>
    </submittedName>
</protein>
<dbReference type="GO" id="GO:0005829">
    <property type="term" value="C:cytosol"/>
    <property type="evidence" value="ECO:0007669"/>
    <property type="project" value="TreeGrafter"/>
</dbReference>
<reference evidence="8 9" key="1">
    <citation type="submission" date="2015-09" db="EMBL/GenBank/DDBJ databases">
        <title>Draft genome sequence of a Caloramator mitchellensis, a moderate thermophile from the Great Artesian Basin of Australia.</title>
        <authorList>
            <person name="Patel B.K."/>
        </authorList>
    </citation>
    <scope>NUCLEOTIDE SEQUENCE [LARGE SCALE GENOMIC DNA]</scope>
    <source>
        <strain evidence="8 9">VF08</strain>
    </source>
</reference>